<protein>
    <submittedName>
        <fullName evidence="2">Uncharacterized protein</fullName>
    </submittedName>
</protein>
<keyword evidence="3" id="KW-1185">Reference proteome</keyword>
<evidence type="ECO:0000256" key="1">
    <source>
        <dbReference type="SAM" id="MobiDB-lite"/>
    </source>
</evidence>
<gene>
    <name evidence="2" type="ORF">BWQ96_08441</name>
</gene>
<feature type="region of interest" description="Disordered" evidence="1">
    <location>
        <begin position="1"/>
        <end position="31"/>
    </location>
</feature>
<organism evidence="2 3">
    <name type="scientific">Gracilariopsis chorda</name>
    <dbReference type="NCBI Taxonomy" id="448386"/>
    <lineage>
        <taxon>Eukaryota</taxon>
        <taxon>Rhodophyta</taxon>
        <taxon>Florideophyceae</taxon>
        <taxon>Rhodymeniophycidae</taxon>
        <taxon>Gracilariales</taxon>
        <taxon>Gracilariaceae</taxon>
        <taxon>Gracilariopsis</taxon>
    </lineage>
</organism>
<accession>A0A2V3IIE5</accession>
<evidence type="ECO:0000313" key="3">
    <source>
        <dbReference type="Proteomes" id="UP000247409"/>
    </source>
</evidence>
<evidence type="ECO:0000313" key="2">
    <source>
        <dbReference type="EMBL" id="PXF41842.1"/>
    </source>
</evidence>
<dbReference type="AlphaFoldDB" id="A0A2V3IIE5"/>
<sequence length="31" mass="3537">MQGSTGEKTKKKDTAMKTGMMQMKRMKVTED</sequence>
<dbReference type="Proteomes" id="UP000247409">
    <property type="component" value="Unassembled WGS sequence"/>
</dbReference>
<proteinExistence type="predicted"/>
<reference evidence="2 3" key="1">
    <citation type="journal article" date="2018" name="Mol. Biol. Evol.">
        <title>Analysis of the draft genome of the red seaweed Gracilariopsis chorda provides insights into genome size evolution in Rhodophyta.</title>
        <authorList>
            <person name="Lee J."/>
            <person name="Yang E.C."/>
            <person name="Graf L."/>
            <person name="Yang J.H."/>
            <person name="Qiu H."/>
            <person name="Zel Zion U."/>
            <person name="Chan C.X."/>
            <person name="Stephens T.G."/>
            <person name="Weber A.P.M."/>
            <person name="Boo G.H."/>
            <person name="Boo S.M."/>
            <person name="Kim K.M."/>
            <person name="Shin Y."/>
            <person name="Jung M."/>
            <person name="Lee S.J."/>
            <person name="Yim H.S."/>
            <person name="Lee J.H."/>
            <person name="Bhattacharya D."/>
            <person name="Yoon H.S."/>
        </authorList>
    </citation>
    <scope>NUCLEOTIDE SEQUENCE [LARGE SCALE GENOMIC DNA]</scope>
    <source>
        <strain evidence="2 3">SKKU-2015</strain>
        <tissue evidence="2">Whole body</tissue>
    </source>
</reference>
<name>A0A2V3IIE5_9FLOR</name>
<dbReference type="EMBL" id="NBIV01000191">
    <property type="protein sequence ID" value="PXF41842.1"/>
    <property type="molecule type" value="Genomic_DNA"/>
</dbReference>
<comment type="caution">
    <text evidence="2">The sequence shown here is derived from an EMBL/GenBank/DDBJ whole genome shotgun (WGS) entry which is preliminary data.</text>
</comment>